<dbReference type="InterPro" id="IPR017359">
    <property type="entry name" value="Phi-like"/>
</dbReference>
<organism evidence="3 4">
    <name type="scientific">Chrysochloris asiatica</name>
    <name type="common">Cape golden mole</name>
    <dbReference type="NCBI Taxonomy" id="185453"/>
    <lineage>
        <taxon>Eukaryota</taxon>
        <taxon>Metazoa</taxon>
        <taxon>Chordata</taxon>
        <taxon>Craniata</taxon>
        <taxon>Vertebrata</taxon>
        <taxon>Euteleostomi</taxon>
        <taxon>Mammalia</taxon>
        <taxon>Eutheria</taxon>
        <taxon>Afrotheria</taxon>
        <taxon>Chrysochloridae</taxon>
        <taxon>Chrysochlorinae</taxon>
        <taxon>Chrysochloris</taxon>
    </lineage>
</organism>
<dbReference type="InterPro" id="IPR016135">
    <property type="entry name" value="UBQ-conjugating_enzyme/RWD"/>
</dbReference>
<feature type="domain" description="RWD" evidence="2">
    <location>
        <begin position="38"/>
        <end position="158"/>
    </location>
</feature>
<dbReference type="InterPro" id="IPR010541">
    <property type="entry name" value="Prp3_C"/>
</dbReference>
<name>A0A9B0WUM1_CHRAS</name>
<dbReference type="PANTHER" id="PTHR15955:SF3">
    <property type="entry name" value="RWD DOMAIN-CONTAINING PROTEIN 2A"/>
    <property type="match status" value="1"/>
</dbReference>
<dbReference type="Pfam" id="PF06544">
    <property type="entry name" value="Prp3_C"/>
    <property type="match status" value="1"/>
</dbReference>
<dbReference type="PROSITE" id="PS50908">
    <property type="entry name" value="RWD"/>
    <property type="match status" value="1"/>
</dbReference>
<dbReference type="Gene3D" id="3.10.110.10">
    <property type="entry name" value="Ubiquitin Conjugating Enzyme"/>
    <property type="match status" value="1"/>
</dbReference>
<dbReference type="GeneID" id="102836879"/>
<dbReference type="InterPro" id="IPR006575">
    <property type="entry name" value="RWD_dom"/>
</dbReference>
<dbReference type="CTD" id="112611"/>
<gene>
    <name evidence="4" type="primary">RWDD2A</name>
</gene>
<keyword evidence="3" id="KW-1185">Reference proteome</keyword>
<dbReference type="SMART" id="SM00591">
    <property type="entry name" value="RWD"/>
    <property type="match status" value="1"/>
</dbReference>
<dbReference type="CDD" id="cd23829">
    <property type="entry name" value="RWD_RWDD2"/>
    <property type="match status" value="1"/>
</dbReference>
<dbReference type="SUPFAM" id="SSF54495">
    <property type="entry name" value="UBC-like"/>
    <property type="match status" value="1"/>
</dbReference>
<evidence type="ECO:0000256" key="1">
    <source>
        <dbReference type="PIRNR" id="PIRNR038021"/>
    </source>
</evidence>
<reference evidence="4" key="1">
    <citation type="submission" date="2025-08" db="UniProtKB">
        <authorList>
            <consortium name="RefSeq"/>
        </authorList>
    </citation>
    <scope>IDENTIFICATION</scope>
    <source>
        <tissue evidence="4">Spleen</tissue>
    </source>
</reference>
<dbReference type="AlphaFoldDB" id="A0A9B0WUM1"/>
<evidence type="ECO:0000259" key="2">
    <source>
        <dbReference type="PROSITE" id="PS50908"/>
    </source>
</evidence>
<dbReference type="CDD" id="cd24163">
    <property type="entry name" value="RWDD2_C"/>
    <property type="match status" value="1"/>
</dbReference>
<dbReference type="OrthoDB" id="432412at2759"/>
<evidence type="ECO:0000313" key="3">
    <source>
        <dbReference type="Proteomes" id="UP000504623"/>
    </source>
</evidence>
<accession>A0A9B0WUM1</accession>
<dbReference type="RefSeq" id="XP_006870719.1">
    <property type="nucleotide sequence ID" value="XM_006870657.1"/>
</dbReference>
<dbReference type="PANTHER" id="PTHR15955">
    <property type="entry name" value="RWD DOMAIN CONTAINING PROTEIN 2"/>
    <property type="match status" value="1"/>
</dbReference>
<sequence length="316" mass="36627">MLLRLTNSVSLGPSKFPGRLIQGNMSASVKECFQLQLLEMEMLFSMFPNQGEVKLEDINALTHIKKYLEGKREALPPKIEFVITLQIEEPKVKIDLQVTMPHHYPFSALQLFGRSSEFDRQHQLLFNQSLTAYIGTLDPGEICVGAAIQWIQDNCSSYVLDRKLAYEPSAQAKPVKNTFLRMWIYSHHIYQQDLRKKILDIGQRLDVTGFCMTGKPGIICVEGFKEHCEEFWHTIRYPSWKHISCKHAESIETEGNGEDLRLFHSFEELLLEAHGYYGLRNDYHMNLGQFLEFLKKHKSEHVFQILFGIESKNSEI</sequence>
<dbReference type="InterPro" id="IPR059181">
    <property type="entry name" value="RWDD2A-B_C"/>
</dbReference>
<evidence type="ECO:0000313" key="4">
    <source>
        <dbReference type="RefSeq" id="XP_006870719.1"/>
    </source>
</evidence>
<dbReference type="Proteomes" id="UP000504623">
    <property type="component" value="Unplaced"/>
</dbReference>
<protein>
    <recommendedName>
        <fullName evidence="1 2">RWD domain-containing protein</fullName>
    </recommendedName>
</protein>
<proteinExistence type="predicted"/>
<dbReference type="Pfam" id="PF05773">
    <property type="entry name" value="RWD"/>
    <property type="match status" value="1"/>
</dbReference>
<dbReference type="PIRSF" id="PIRSF038021">
    <property type="entry name" value="UCP038021_RWDD2"/>
    <property type="match status" value="1"/>
</dbReference>